<keyword evidence="3" id="KW-1185">Reference proteome</keyword>
<proteinExistence type="predicted"/>
<evidence type="ECO:0000313" key="2">
    <source>
        <dbReference type="EMBL" id="ETX05283.1"/>
    </source>
</evidence>
<protein>
    <submittedName>
        <fullName evidence="2">Uncharacterized protein</fullName>
    </submittedName>
</protein>
<dbReference type="Proteomes" id="UP000019140">
    <property type="component" value="Unassembled WGS sequence"/>
</dbReference>
<sequence length="128" mass="14245">MFEWIAENKTLTAIATICSLLANVVGGGAWVWKSMSKGKDSTSKNEHFHIIDSDKSIEQDNYDDTRLISMPETLKPYGYFIFRGKQVVEGTVLNIVAVETIFVGIVGIPLIITFILQIPYSLQGVIAY</sequence>
<dbReference type="AlphaFoldDB" id="W4M545"/>
<feature type="transmembrane region" description="Helical" evidence="1">
    <location>
        <begin position="92"/>
        <end position="118"/>
    </location>
</feature>
<accession>W4M545</accession>
<organism evidence="2 3">
    <name type="scientific">Candidatus Entotheonella gemina</name>
    <dbReference type="NCBI Taxonomy" id="1429439"/>
    <lineage>
        <taxon>Bacteria</taxon>
        <taxon>Pseudomonadati</taxon>
        <taxon>Nitrospinota/Tectimicrobiota group</taxon>
        <taxon>Candidatus Tectimicrobiota</taxon>
        <taxon>Candidatus Entotheonellia</taxon>
        <taxon>Candidatus Entotheonellales</taxon>
        <taxon>Candidatus Entotheonellaceae</taxon>
        <taxon>Candidatus Entotheonella</taxon>
    </lineage>
</organism>
<keyword evidence="1" id="KW-1133">Transmembrane helix</keyword>
<reference evidence="2 3" key="1">
    <citation type="journal article" date="2014" name="Nature">
        <title>An environmental bacterial taxon with a large and distinct metabolic repertoire.</title>
        <authorList>
            <person name="Wilson M.C."/>
            <person name="Mori T."/>
            <person name="Ruckert C."/>
            <person name="Uria A.R."/>
            <person name="Helf M.J."/>
            <person name="Takada K."/>
            <person name="Gernert C."/>
            <person name="Steffens U.A."/>
            <person name="Heycke N."/>
            <person name="Schmitt S."/>
            <person name="Rinke C."/>
            <person name="Helfrich E.J."/>
            <person name="Brachmann A.O."/>
            <person name="Gurgui C."/>
            <person name="Wakimoto T."/>
            <person name="Kracht M."/>
            <person name="Crusemann M."/>
            <person name="Hentschel U."/>
            <person name="Abe I."/>
            <person name="Matsunaga S."/>
            <person name="Kalinowski J."/>
            <person name="Takeyama H."/>
            <person name="Piel J."/>
        </authorList>
    </citation>
    <scope>NUCLEOTIDE SEQUENCE [LARGE SCALE GENOMIC DNA]</scope>
    <source>
        <strain evidence="3">TSY2</strain>
    </source>
</reference>
<feature type="transmembrane region" description="Helical" evidence="1">
    <location>
        <begin position="12"/>
        <end position="32"/>
    </location>
</feature>
<keyword evidence="1" id="KW-0472">Membrane</keyword>
<evidence type="ECO:0000256" key="1">
    <source>
        <dbReference type="SAM" id="Phobius"/>
    </source>
</evidence>
<keyword evidence="1" id="KW-0812">Transmembrane</keyword>
<evidence type="ECO:0000313" key="3">
    <source>
        <dbReference type="Proteomes" id="UP000019140"/>
    </source>
</evidence>
<comment type="caution">
    <text evidence="2">The sequence shown here is derived from an EMBL/GenBank/DDBJ whole genome shotgun (WGS) entry which is preliminary data.</text>
</comment>
<name>W4M545_9BACT</name>
<dbReference type="HOGENOM" id="CLU_1955605_0_0_7"/>
<dbReference type="EMBL" id="AZHX01000994">
    <property type="protein sequence ID" value="ETX05283.1"/>
    <property type="molecule type" value="Genomic_DNA"/>
</dbReference>
<gene>
    <name evidence="2" type="ORF">ETSY2_23920</name>
</gene>